<reference evidence="11" key="2">
    <citation type="submission" date="2021-04" db="EMBL/GenBank/DDBJ databases">
        <authorList>
            <person name="Gilroy R."/>
        </authorList>
    </citation>
    <scope>NUCLEOTIDE SEQUENCE</scope>
    <source>
        <strain evidence="11">F6-6636</strain>
    </source>
</reference>
<comment type="subunit">
    <text evidence="9">Homohexamer.</text>
</comment>
<evidence type="ECO:0000256" key="8">
    <source>
        <dbReference type="ARBA" id="ARBA00029346"/>
    </source>
</evidence>
<comment type="similarity">
    <text evidence="9">Belongs to the bacterial CoaD family.</text>
</comment>
<evidence type="ECO:0000256" key="6">
    <source>
        <dbReference type="ARBA" id="ARBA00022842"/>
    </source>
</evidence>
<keyword evidence="4 9" id="KW-0547">Nucleotide-binding</keyword>
<dbReference type="AlphaFoldDB" id="A0A948TIH7"/>
<dbReference type="NCBIfam" id="TIGR01510">
    <property type="entry name" value="coaD_prev_kdtB"/>
    <property type="match status" value="1"/>
</dbReference>
<feature type="binding site" evidence="9">
    <location>
        <begin position="10"/>
        <end position="11"/>
    </location>
    <ligand>
        <name>ATP</name>
        <dbReference type="ChEBI" id="CHEBI:30616"/>
    </ligand>
</feature>
<feature type="binding site" evidence="9">
    <location>
        <position position="42"/>
    </location>
    <ligand>
        <name>substrate</name>
    </ligand>
</feature>
<dbReference type="Pfam" id="PF01467">
    <property type="entry name" value="CTP_transf_like"/>
    <property type="match status" value="1"/>
</dbReference>
<feature type="binding site" evidence="9">
    <location>
        <position position="10"/>
    </location>
    <ligand>
        <name>substrate</name>
    </ligand>
</feature>
<keyword evidence="7 9" id="KW-0173">Coenzyme A biosynthesis</keyword>
<keyword evidence="2 9" id="KW-0808">Transferase</keyword>
<dbReference type="SUPFAM" id="SSF52374">
    <property type="entry name" value="Nucleotidylyl transferase"/>
    <property type="match status" value="1"/>
</dbReference>
<dbReference type="GO" id="GO:0005737">
    <property type="term" value="C:cytoplasm"/>
    <property type="evidence" value="ECO:0007669"/>
    <property type="project" value="UniProtKB-SubCell"/>
</dbReference>
<feature type="binding site" evidence="9">
    <location>
        <begin position="92"/>
        <end position="94"/>
    </location>
    <ligand>
        <name>ATP</name>
        <dbReference type="ChEBI" id="CHEBI:30616"/>
    </ligand>
</feature>
<feature type="binding site" evidence="9">
    <location>
        <position position="102"/>
    </location>
    <ligand>
        <name>ATP</name>
        <dbReference type="ChEBI" id="CHEBI:30616"/>
    </ligand>
</feature>
<accession>A0A948TIH7</accession>
<dbReference type="GO" id="GO:0004595">
    <property type="term" value="F:pantetheine-phosphate adenylyltransferase activity"/>
    <property type="evidence" value="ECO:0007669"/>
    <property type="project" value="UniProtKB-UniRule"/>
</dbReference>
<dbReference type="Gene3D" id="3.40.50.620">
    <property type="entry name" value="HUPs"/>
    <property type="match status" value="1"/>
</dbReference>
<dbReference type="PANTHER" id="PTHR21342">
    <property type="entry name" value="PHOSPHOPANTETHEINE ADENYLYLTRANSFERASE"/>
    <property type="match status" value="1"/>
</dbReference>
<dbReference type="NCBIfam" id="TIGR00125">
    <property type="entry name" value="cyt_tran_rel"/>
    <property type="match status" value="1"/>
</dbReference>
<proteinExistence type="inferred from homology"/>
<feature type="domain" description="Cytidyltransferase-like" evidence="10">
    <location>
        <begin position="6"/>
        <end position="136"/>
    </location>
</feature>
<dbReference type="CDD" id="cd02163">
    <property type="entry name" value="PPAT"/>
    <property type="match status" value="1"/>
</dbReference>
<dbReference type="HAMAP" id="MF_00151">
    <property type="entry name" value="PPAT_bact"/>
    <property type="match status" value="1"/>
</dbReference>
<dbReference type="InterPro" id="IPR001980">
    <property type="entry name" value="PPAT"/>
</dbReference>
<organism evidence="11 12">
    <name type="scientific">Candidatus Paralactobacillus gallistercoris</name>
    <dbReference type="NCBI Taxonomy" id="2838724"/>
    <lineage>
        <taxon>Bacteria</taxon>
        <taxon>Bacillati</taxon>
        <taxon>Bacillota</taxon>
        <taxon>Bacilli</taxon>
        <taxon>Lactobacillales</taxon>
        <taxon>Lactobacillaceae</taxon>
        <taxon>Lactobacillus</taxon>
    </lineage>
</organism>
<dbReference type="GO" id="GO:0015937">
    <property type="term" value="P:coenzyme A biosynthetic process"/>
    <property type="evidence" value="ECO:0007669"/>
    <property type="project" value="UniProtKB-UniRule"/>
</dbReference>
<name>A0A948TIH7_9LACO</name>
<dbReference type="EMBL" id="JAHLFS010000021">
    <property type="protein sequence ID" value="MBU3851359.1"/>
    <property type="molecule type" value="Genomic_DNA"/>
</dbReference>
<keyword evidence="5 9" id="KW-0067">ATP-binding</keyword>
<dbReference type="InterPro" id="IPR004821">
    <property type="entry name" value="Cyt_trans-like"/>
</dbReference>
<feature type="binding site" evidence="9">
    <location>
        <begin position="127"/>
        <end position="133"/>
    </location>
    <ligand>
        <name>ATP</name>
        <dbReference type="ChEBI" id="CHEBI:30616"/>
    </ligand>
</feature>
<keyword evidence="1 9" id="KW-0963">Cytoplasm</keyword>
<feature type="binding site" evidence="9">
    <location>
        <position position="18"/>
    </location>
    <ligand>
        <name>ATP</name>
        <dbReference type="ChEBI" id="CHEBI:30616"/>
    </ligand>
</feature>
<evidence type="ECO:0000313" key="11">
    <source>
        <dbReference type="EMBL" id="MBU3851359.1"/>
    </source>
</evidence>
<reference evidence="11" key="1">
    <citation type="journal article" date="2021" name="PeerJ">
        <title>Extensive microbial diversity within the chicken gut microbiome revealed by metagenomics and culture.</title>
        <authorList>
            <person name="Gilroy R."/>
            <person name="Ravi A."/>
            <person name="Getino M."/>
            <person name="Pursley I."/>
            <person name="Horton D.L."/>
            <person name="Alikhan N.F."/>
            <person name="Baker D."/>
            <person name="Gharbi K."/>
            <person name="Hall N."/>
            <person name="Watson M."/>
            <person name="Adriaenssens E.M."/>
            <person name="Foster-Nyarko E."/>
            <person name="Jarju S."/>
            <person name="Secka A."/>
            <person name="Antonio M."/>
            <person name="Oren A."/>
            <person name="Chaudhuri R.R."/>
            <person name="La Ragione R."/>
            <person name="Hildebrand F."/>
            <person name="Pallen M.J."/>
        </authorList>
    </citation>
    <scope>NUCLEOTIDE SEQUENCE</scope>
    <source>
        <strain evidence="11">F6-6636</strain>
    </source>
</reference>
<dbReference type="EC" id="2.7.7.3" evidence="9"/>
<evidence type="ECO:0000256" key="4">
    <source>
        <dbReference type="ARBA" id="ARBA00022741"/>
    </source>
</evidence>
<evidence type="ECO:0000256" key="3">
    <source>
        <dbReference type="ARBA" id="ARBA00022695"/>
    </source>
</evidence>
<evidence type="ECO:0000256" key="7">
    <source>
        <dbReference type="ARBA" id="ARBA00022993"/>
    </source>
</evidence>
<comment type="catalytic activity">
    <reaction evidence="8 9">
        <text>(R)-4'-phosphopantetheine + ATP + H(+) = 3'-dephospho-CoA + diphosphate</text>
        <dbReference type="Rhea" id="RHEA:19801"/>
        <dbReference type="ChEBI" id="CHEBI:15378"/>
        <dbReference type="ChEBI" id="CHEBI:30616"/>
        <dbReference type="ChEBI" id="CHEBI:33019"/>
        <dbReference type="ChEBI" id="CHEBI:57328"/>
        <dbReference type="ChEBI" id="CHEBI:61723"/>
        <dbReference type="EC" id="2.7.7.3"/>
    </reaction>
</comment>
<comment type="function">
    <text evidence="9">Reversibly transfers an adenylyl group from ATP to 4'-phosphopantetheine, yielding dephospho-CoA (dPCoA) and pyrophosphate.</text>
</comment>
<comment type="subcellular location">
    <subcellularLocation>
        <location evidence="9">Cytoplasm</location>
    </subcellularLocation>
</comment>
<dbReference type="PANTHER" id="PTHR21342:SF1">
    <property type="entry name" value="PHOSPHOPANTETHEINE ADENYLYLTRANSFERASE"/>
    <property type="match status" value="1"/>
</dbReference>
<comment type="cofactor">
    <cofactor evidence="9">
        <name>Mg(2+)</name>
        <dbReference type="ChEBI" id="CHEBI:18420"/>
    </cofactor>
</comment>
<keyword evidence="3 9" id="KW-0548">Nucleotidyltransferase</keyword>
<evidence type="ECO:0000256" key="5">
    <source>
        <dbReference type="ARBA" id="ARBA00022840"/>
    </source>
</evidence>
<dbReference type="InterPro" id="IPR014729">
    <property type="entry name" value="Rossmann-like_a/b/a_fold"/>
</dbReference>
<evidence type="ECO:0000313" key="12">
    <source>
        <dbReference type="Proteomes" id="UP000777303"/>
    </source>
</evidence>
<feature type="binding site" evidence="9">
    <location>
        <position position="77"/>
    </location>
    <ligand>
        <name>substrate</name>
    </ligand>
</feature>
<protein>
    <recommendedName>
        <fullName evidence="9">Phosphopantetheine adenylyltransferase</fullName>
        <ecNumber evidence="9">2.7.7.3</ecNumber>
    </recommendedName>
    <alternativeName>
        <fullName evidence="9">Dephospho-CoA pyrophosphorylase</fullName>
    </alternativeName>
    <alternativeName>
        <fullName evidence="9">Pantetheine-phosphate adenylyltransferase</fullName>
        <shortName evidence="9">PPAT</shortName>
    </alternativeName>
</protein>
<gene>
    <name evidence="9 11" type="primary">coaD</name>
    <name evidence="11" type="ORF">H9901_01500</name>
</gene>
<dbReference type="PRINTS" id="PR01020">
    <property type="entry name" value="LPSBIOSNTHSS"/>
</dbReference>
<evidence type="ECO:0000259" key="10">
    <source>
        <dbReference type="Pfam" id="PF01467"/>
    </source>
</evidence>
<dbReference type="Proteomes" id="UP000777303">
    <property type="component" value="Unassembled WGS sequence"/>
</dbReference>
<evidence type="ECO:0000256" key="2">
    <source>
        <dbReference type="ARBA" id="ARBA00022679"/>
    </source>
</evidence>
<feature type="site" description="Transition state stabilizer" evidence="9">
    <location>
        <position position="18"/>
    </location>
</feature>
<evidence type="ECO:0000256" key="9">
    <source>
        <dbReference type="HAMAP-Rule" id="MF_00151"/>
    </source>
</evidence>
<keyword evidence="6 9" id="KW-0460">Magnesium</keyword>
<dbReference type="GO" id="GO:0005524">
    <property type="term" value="F:ATP binding"/>
    <property type="evidence" value="ECO:0007669"/>
    <property type="project" value="UniProtKB-KW"/>
</dbReference>
<comment type="pathway">
    <text evidence="9">Cofactor biosynthesis; coenzyme A biosynthesis; CoA from (R)-pantothenate: step 4/5.</text>
</comment>
<evidence type="ECO:0000256" key="1">
    <source>
        <dbReference type="ARBA" id="ARBA00022490"/>
    </source>
</evidence>
<sequence length="165" mass="18318">MTKIALFPGSFDPITNGHLHMIERAACLFDEVIVAVMSNMAKQPLFTLNERVNLIKAAVAAEQLTNVRVSAQVNELTVDFAHRVHAQFIIRGLRNAQDFDYENNIAQMNHHLAPDIDTVFLMARPTSAYIASSLVKDVARFHGNLDQLVPTCVATALTAKFNQTK</sequence>
<comment type="caution">
    <text evidence="11">The sequence shown here is derived from an EMBL/GenBank/DDBJ whole genome shotgun (WGS) entry which is preliminary data.</text>
</comment>
<feature type="binding site" evidence="9">
    <location>
        <position position="91"/>
    </location>
    <ligand>
        <name>substrate</name>
    </ligand>
</feature>